<dbReference type="EMBL" id="UINC01197566">
    <property type="protein sequence ID" value="SVE15123.1"/>
    <property type="molecule type" value="Genomic_DNA"/>
</dbReference>
<dbReference type="SMART" id="SM00567">
    <property type="entry name" value="EZ_HEAT"/>
    <property type="match status" value="2"/>
</dbReference>
<dbReference type="PANTHER" id="PTHR12697:SF5">
    <property type="entry name" value="DEOXYHYPUSINE HYDROXYLASE"/>
    <property type="match status" value="1"/>
</dbReference>
<dbReference type="Pfam" id="PF13646">
    <property type="entry name" value="HEAT_2"/>
    <property type="match status" value="1"/>
</dbReference>
<evidence type="ECO:0000313" key="1">
    <source>
        <dbReference type="EMBL" id="SVE15123.1"/>
    </source>
</evidence>
<evidence type="ECO:0008006" key="2">
    <source>
        <dbReference type="Google" id="ProtNLM"/>
    </source>
</evidence>
<dbReference type="InterPro" id="IPR016024">
    <property type="entry name" value="ARM-type_fold"/>
</dbReference>
<dbReference type="GO" id="GO:0016491">
    <property type="term" value="F:oxidoreductase activity"/>
    <property type="evidence" value="ECO:0007669"/>
    <property type="project" value="TreeGrafter"/>
</dbReference>
<dbReference type="InterPro" id="IPR011989">
    <property type="entry name" value="ARM-like"/>
</dbReference>
<organism evidence="1">
    <name type="scientific">marine metagenome</name>
    <dbReference type="NCBI Taxonomy" id="408172"/>
    <lineage>
        <taxon>unclassified sequences</taxon>
        <taxon>metagenomes</taxon>
        <taxon>ecological metagenomes</taxon>
    </lineage>
</organism>
<gene>
    <name evidence="1" type="ORF">METZ01_LOCUS467977</name>
</gene>
<feature type="non-terminal residue" evidence="1">
    <location>
        <position position="131"/>
    </location>
</feature>
<protein>
    <recommendedName>
        <fullName evidence="2">HEAT repeat domain-containing protein</fullName>
    </recommendedName>
</protein>
<reference evidence="1" key="1">
    <citation type="submission" date="2018-05" db="EMBL/GenBank/DDBJ databases">
        <authorList>
            <person name="Lanie J.A."/>
            <person name="Ng W.-L."/>
            <person name="Kazmierczak K.M."/>
            <person name="Andrzejewski T.M."/>
            <person name="Davidsen T.M."/>
            <person name="Wayne K.J."/>
            <person name="Tettelin H."/>
            <person name="Glass J.I."/>
            <person name="Rusch D."/>
            <person name="Podicherti R."/>
            <person name="Tsui H.-C.T."/>
            <person name="Winkler M.E."/>
        </authorList>
    </citation>
    <scope>NUCLEOTIDE SEQUENCE</scope>
</reference>
<accession>A0A383B5N3</accession>
<sequence>MVALGMGSCAVRSPEKHIHQLKSMQKVERTKAANELIRFDADEVVPLLMEESGSGYIRVRFEVANLLGRFKDARAVPALVMMLQDKSPRVAAMAAWALGQIRSPDALTFLMEYTRDPTLEVRQYVLGALGP</sequence>
<dbReference type="PANTHER" id="PTHR12697">
    <property type="entry name" value="PBS LYASE HEAT-LIKE PROTEIN"/>
    <property type="match status" value="1"/>
</dbReference>
<dbReference type="AlphaFoldDB" id="A0A383B5N3"/>
<dbReference type="InterPro" id="IPR004155">
    <property type="entry name" value="PBS_lyase_HEAT"/>
</dbReference>
<name>A0A383B5N3_9ZZZZ</name>
<dbReference type="Gene3D" id="1.25.10.10">
    <property type="entry name" value="Leucine-rich Repeat Variant"/>
    <property type="match status" value="1"/>
</dbReference>
<dbReference type="SUPFAM" id="SSF48371">
    <property type="entry name" value="ARM repeat"/>
    <property type="match status" value="1"/>
</dbReference>
<proteinExistence type="predicted"/>